<keyword evidence="6" id="KW-0560">Oxidoreductase</keyword>
<evidence type="ECO:0000259" key="8">
    <source>
        <dbReference type="Pfam" id="PF01494"/>
    </source>
</evidence>
<keyword evidence="10" id="KW-1185">Reference proteome</keyword>
<dbReference type="GO" id="GO:0071949">
    <property type="term" value="F:FAD binding"/>
    <property type="evidence" value="ECO:0007669"/>
    <property type="project" value="InterPro"/>
</dbReference>
<dbReference type="OrthoDB" id="9769565at2"/>
<organism evidence="9 10">
    <name type="scientific">Aliidiomarina haloalkalitolerans</name>
    <dbReference type="NCBI Taxonomy" id="859059"/>
    <lineage>
        <taxon>Bacteria</taxon>
        <taxon>Pseudomonadati</taxon>
        <taxon>Pseudomonadota</taxon>
        <taxon>Gammaproteobacteria</taxon>
        <taxon>Alteromonadales</taxon>
        <taxon>Idiomarinaceae</taxon>
        <taxon>Aliidiomarina</taxon>
    </lineage>
</organism>
<evidence type="ECO:0000313" key="10">
    <source>
        <dbReference type="Proteomes" id="UP000288212"/>
    </source>
</evidence>
<evidence type="ECO:0000256" key="2">
    <source>
        <dbReference type="ARBA" id="ARBA00004749"/>
    </source>
</evidence>
<dbReference type="PRINTS" id="PR00420">
    <property type="entry name" value="RNGMNOXGNASE"/>
</dbReference>
<dbReference type="PANTHER" id="PTHR43876">
    <property type="entry name" value="UBIQUINONE BIOSYNTHESIS MONOOXYGENASE COQ6, MITOCHONDRIAL"/>
    <property type="match status" value="1"/>
</dbReference>
<evidence type="ECO:0000313" key="9">
    <source>
        <dbReference type="EMBL" id="RUO19883.1"/>
    </source>
</evidence>
<accession>A0A432VTW9</accession>
<dbReference type="UniPathway" id="UPA00232"/>
<dbReference type="RefSeq" id="WP_126792751.1">
    <property type="nucleotide sequence ID" value="NZ_PIPI01000004.1"/>
</dbReference>
<dbReference type="GO" id="GO:0006744">
    <property type="term" value="P:ubiquinone biosynthetic process"/>
    <property type="evidence" value="ECO:0007669"/>
    <property type="project" value="UniProtKB-UniPathway"/>
</dbReference>
<gene>
    <name evidence="9" type="ORF">CWE06_07565</name>
</gene>
<dbReference type="NCBIfam" id="TIGR01988">
    <property type="entry name" value="Ubi-OHases"/>
    <property type="match status" value="1"/>
</dbReference>
<evidence type="ECO:0000256" key="3">
    <source>
        <dbReference type="ARBA" id="ARBA00005349"/>
    </source>
</evidence>
<comment type="pathway">
    <text evidence="2">Cofactor biosynthesis; ubiquinone biosynthesis.</text>
</comment>
<dbReference type="GO" id="GO:0008681">
    <property type="term" value="F:2-octaprenyl-6-methoxyphenol hydroxylase activity"/>
    <property type="evidence" value="ECO:0007669"/>
    <property type="project" value="TreeGrafter"/>
</dbReference>
<proteinExistence type="inferred from homology"/>
<dbReference type="InterPro" id="IPR010971">
    <property type="entry name" value="UbiH/COQ6"/>
</dbReference>
<keyword evidence="4" id="KW-0285">Flavoprotein</keyword>
<evidence type="ECO:0000256" key="4">
    <source>
        <dbReference type="ARBA" id="ARBA00022630"/>
    </source>
</evidence>
<dbReference type="SUPFAM" id="SSF51905">
    <property type="entry name" value="FAD/NAD(P)-binding domain"/>
    <property type="match status" value="1"/>
</dbReference>
<dbReference type="InterPro" id="IPR051205">
    <property type="entry name" value="UbiH/COQ6_monooxygenase"/>
</dbReference>
<reference evidence="9 10" key="1">
    <citation type="journal article" date="2011" name="Front. Microbiol.">
        <title>Genomic signatures of strain selection and enhancement in Bacillus atrophaeus var. globigii, a historical biowarfare simulant.</title>
        <authorList>
            <person name="Gibbons H.S."/>
            <person name="Broomall S.M."/>
            <person name="McNew L.A."/>
            <person name="Daligault H."/>
            <person name="Chapman C."/>
            <person name="Bruce D."/>
            <person name="Karavis M."/>
            <person name="Krepps M."/>
            <person name="McGregor P.A."/>
            <person name="Hong C."/>
            <person name="Park K.H."/>
            <person name="Akmal A."/>
            <person name="Feldman A."/>
            <person name="Lin J.S."/>
            <person name="Chang W.E."/>
            <person name="Higgs B.W."/>
            <person name="Demirev P."/>
            <person name="Lindquist J."/>
            <person name="Liem A."/>
            <person name="Fochler E."/>
            <person name="Read T.D."/>
            <person name="Tapia R."/>
            <person name="Johnson S."/>
            <person name="Bishop-Lilly K.A."/>
            <person name="Detter C."/>
            <person name="Han C."/>
            <person name="Sozhamannan S."/>
            <person name="Rosenzweig C.N."/>
            <person name="Skowronski E.W."/>
        </authorList>
    </citation>
    <scope>NUCLEOTIDE SEQUENCE [LARGE SCALE GENOMIC DNA]</scope>
    <source>
        <strain evidence="9 10">AK5</strain>
    </source>
</reference>
<comment type="cofactor">
    <cofactor evidence="1">
        <name>FAD</name>
        <dbReference type="ChEBI" id="CHEBI:57692"/>
    </cofactor>
</comment>
<dbReference type="Gene3D" id="3.50.50.60">
    <property type="entry name" value="FAD/NAD(P)-binding domain"/>
    <property type="match status" value="2"/>
</dbReference>
<evidence type="ECO:0000256" key="5">
    <source>
        <dbReference type="ARBA" id="ARBA00022827"/>
    </source>
</evidence>
<dbReference type="EMBL" id="PIPI01000004">
    <property type="protein sequence ID" value="RUO19883.1"/>
    <property type="molecule type" value="Genomic_DNA"/>
</dbReference>
<evidence type="ECO:0000256" key="1">
    <source>
        <dbReference type="ARBA" id="ARBA00001974"/>
    </source>
</evidence>
<evidence type="ECO:0000256" key="7">
    <source>
        <dbReference type="ARBA" id="ARBA00023033"/>
    </source>
</evidence>
<dbReference type="Proteomes" id="UP000288212">
    <property type="component" value="Unassembled WGS sequence"/>
</dbReference>
<dbReference type="InterPro" id="IPR036188">
    <property type="entry name" value="FAD/NAD-bd_sf"/>
</dbReference>
<dbReference type="InterPro" id="IPR002938">
    <property type="entry name" value="FAD-bd"/>
</dbReference>
<name>A0A432VTW9_9GAMM</name>
<sequence>MPTSATVVIAGGGLTGCLTGLVLQRKFPQARIVILDQQSGEPRQDPRGLALALRTQEVLAEYGVWRDELANSPAIRNIHVSDANSPGTMTMHAARVKLPALGYVAMAGLLQKQLTAACQRQVIEHRFDVTITALKAQAHGYLLQLSTGEELHADLLVVAEGGNSSTRNLLGVAMQQFAYEQVAVAAHVTFAKQHQGWAYERFTSTGPVALLPQGRDQAALVWCMTAEQAQQLHSATETERLRQVQRVFGAAPGRIQDLQLQATFPLQLALAERVVGHRHVILGNAAHTLHPVAGQGYNLAVRDILDLAESLHEQDFASIGQLSHYEARRQHDYQEIITLTHGLVTVFSNTDTLWRNVRSKGLYLMRTCNLLSRPLMRKAMGFRSLI</sequence>
<protein>
    <recommendedName>
        <fullName evidence="8">FAD-binding domain-containing protein</fullName>
    </recommendedName>
</protein>
<evidence type="ECO:0000256" key="6">
    <source>
        <dbReference type="ARBA" id="ARBA00023002"/>
    </source>
</evidence>
<keyword evidence="7" id="KW-0503">Monooxygenase</keyword>
<dbReference type="AlphaFoldDB" id="A0A432VTW9"/>
<feature type="domain" description="FAD-binding" evidence="8">
    <location>
        <begin position="5"/>
        <end position="335"/>
    </location>
</feature>
<comment type="caution">
    <text evidence="9">The sequence shown here is derived from an EMBL/GenBank/DDBJ whole genome shotgun (WGS) entry which is preliminary data.</text>
</comment>
<keyword evidence="5" id="KW-0274">FAD</keyword>
<dbReference type="Pfam" id="PF01494">
    <property type="entry name" value="FAD_binding_3"/>
    <property type="match status" value="1"/>
</dbReference>
<comment type="similarity">
    <text evidence="3">Belongs to the UbiH/COQ6 family.</text>
</comment>
<dbReference type="PANTHER" id="PTHR43876:SF8">
    <property type="entry name" value="2-OCTAPRENYL-6-METHOXYPHENOL HYDROXYLASE"/>
    <property type="match status" value="1"/>
</dbReference>